<dbReference type="InterPro" id="IPR002347">
    <property type="entry name" value="SDR_fam"/>
</dbReference>
<comment type="similarity">
    <text evidence="1">Belongs to the short-chain dehydrogenases/reductases (SDR) family.</text>
</comment>
<dbReference type="Gene3D" id="3.40.50.720">
    <property type="entry name" value="NAD(P)-binding Rossmann-like Domain"/>
    <property type="match status" value="1"/>
</dbReference>
<keyword evidence="4" id="KW-1185">Reference proteome</keyword>
<name>A0A4U2YUH5_9ACTN</name>
<evidence type="ECO:0000256" key="2">
    <source>
        <dbReference type="ARBA" id="ARBA00023002"/>
    </source>
</evidence>
<dbReference type="PANTHER" id="PTHR43669">
    <property type="entry name" value="5-KETO-D-GLUCONATE 5-REDUCTASE"/>
    <property type="match status" value="1"/>
</dbReference>
<dbReference type="InterPro" id="IPR020904">
    <property type="entry name" value="Sc_DH/Rdtase_CS"/>
</dbReference>
<evidence type="ECO:0000313" key="4">
    <source>
        <dbReference type="Proteomes" id="UP000307808"/>
    </source>
</evidence>
<dbReference type="AlphaFoldDB" id="A0A4U2YUH5"/>
<organism evidence="3 4">
    <name type="scientific">Nocardioides jishulii</name>
    <dbReference type="NCBI Taxonomy" id="2575440"/>
    <lineage>
        <taxon>Bacteria</taxon>
        <taxon>Bacillati</taxon>
        <taxon>Actinomycetota</taxon>
        <taxon>Actinomycetes</taxon>
        <taxon>Propionibacteriales</taxon>
        <taxon>Nocardioidaceae</taxon>
        <taxon>Nocardioides</taxon>
    </lineage>
</organism>
<proteinExistence type="inferred from homology"/>
<evidence type="ECO:0000256" key="1">
    <source>
        <dbReference type="ARBA" id="ARBA00006484"/>
    </source>
</evidence>
<comment type="caution">
    <text evidence="3">The sequence shown here is derived from an EMBL/GenBank/DDBJ whole genome shotgun (WGS) entry which is preliminary data.</text>
</comment>
<dbReference type="Pfam" id="PF00106">
    <property type="entry name" value="adh_short"/>
    <property type="match status" value="1"/>
</dbReference>
<dbReference type="EMBL" id="SZPY01000001">
    <property type="protein sequence ID" value="TKI64724.1"/>
    <property type="molecule type" value="Genomic_DNA"/>
</dbReference>
<dbReference type="Proteomes" id="UP000307808">
    <property type="component" value="Unassembled WGS sequence"/>
</dbReference>
<dbReference type="GO" id="GO:0016491">
    <property type="term" value="F:oxidoreductase activity"/>
    <property type="evidence" value="ECO:0007669"/>
    <property type="project" value="UniProtKB-KW"/>
</dbReference>
<accession>A0A4U2YUH5</accession>
<sequence length="280" mass="29223">MADAQASSLRGVGAVVTGGGHGIGAALARRLAHEGARVVINDLDPEAAWRVAHEVGGTAVPGNCASESGVRSLLTQATQALGRVDLFMANAGLDHVSGEPVDWLETSDAAWATIHEVNVMAHVRAARALVPEWLETGGGRFVVTASAAGLLTMLGAAPYSVSKHAAVGFAEWLSATYGHRGITVQAICPQGVQTRMLQEAGPLKDLLSADSALTPDEVAQAWVDSLADDRFLVLPHPEVADYYRARAGDTDRWLAGMRRLQAGLDALGGAPARTPAEEAR</sequence>
<keyword evidence="2" id="KW-0560">Oxidoreductase</keyword>
<reference evidence="3 4" key="1">
    <citation type="submission" date="2019-04" db="EMBL/GenBank/DDBJ databases">
        <authorList>
            <person name="Dong K."/>
        </authorList>
    </citation>
    <scope>NUCLEOTIDE SEQUENCE [LARGE SCALE GENOMIC DNA]</scope>
    <source>
        <strain evidence="4">dk3543</strain>
    </source>
</reference>
<dbReference type="PANTHER" id="PTHR43669:SF3">
    <property type="entry name" value="ALCOHOL DEHYDROGENASE, PUTATIVE (AFU_ORTHOLOGUE AFUA_3G03445)-RELATED"/>
    <property type="match status" value="1"/>
</dbReference>
<gene>
    <name evidence="3" type="ORF">FC770_06305</name>
</gene>
<dbReference type="OrthoDB" id="210852at2"/>
<dbReference type="InterPro" id="IPR036291">
    <property type="entry name" value="NAD(P)-bd_dom_sf"/>
</dbReference>
<dbReference type="RefSeq" id="WP_137065178.1">
    <property type="nucleotide sequence ID" value="NZ_CP040748.1"/>
</dbReference>
<dbReference type="PRINTS" id="PR00081">
    <property type="entry name" value="GDHRDH"/>
</dbReference>
<dbReference type="PROSITE" id="PS00061">
    <property type="entry name" value="ADH_SHORT"/>
    <property type="match status" value="1"/>
</dbReference>
<protein>
    <submittedName>
        <fullName evidence="3">SDR family oxidoreductase</fullName>
    </submittedName>
</protein>
<evidence type="ECO:0000313" key="3">
    <source>
        <dbReference type="EMBL" id="TKI64724.1"/>
    </source>
</evidence>
<dbReference type="SUPFAM" id="SSF51735">
    <property type="entry name" value="NAD(P)-binding Rossmann-fold domains"/>
    <property type="match status" value="1"/>
</dbReference>
<dbReference type="CDD" id="cd05233">
    <property type="entry name" value="SDR_c"/>
    <property type="match status" value="1"/>
</dbReference>